<dbReference type="InterPro" id="IPR025484">
    <property type="entry name" value="DUF4376"/>
</dbReference>
<sequence length="161" mass="18752">MKRVEGTSGIKLIECVSPARNRWRIRWDVQEREDGSASYMEEGFVGRPHMDTIKSVITDWCNEQIDREILSGFLYEGMPVWLSSENQFNYKAAYDLAVQTGGATLPVTFKFGTDEVPQYREFVTLEELTDFYTKAMKHVQDTLSDGWRKKDAFDPEKYRVE</sequence>
<feature type="domain" description="DUF4376" evidence="1">
    <location>
        <begin position="62"/>
        <end position="156"/>
    </location>
</feature>
<dbReference type="EMBL" id="JNHI01000075">
    <property type="protein sequence ID" value="KDS24769.1"/>
    <property type="molecule type" value="Genomic_DNA"/>
</dbReference>
<reference evidence="2 3" key="1">
    <citation type="submission" date="2014-04" db="EMBL/GenBank/DDBJ databases">
        <authorList>
            <person name="Sears C."/>
            <person name="Carroll K."/>
            <person name="Sack B.R."/>
            <person name="Qadri F."/>
            <person name="Myers L.L."/>
            <person name="Chung G.-T."/>
            <person name="Escheverria P."/>
            <person name="Fraser C.M."/>
            <person name="Sadzewicz L."/>
            <person name="Shefchek K.A."/>
            <person name="Tallon L."/>
            <person name="Das S.P."/>
            <person name="Daugherty S."/>
            <person name="Mongodin E.F."/>
        </authorList>
    </citation>
    <scope>NUCLEOTIDE SEQUENCE [LARGE SCALE GENOMIC DNA]</scope>
    <source>
        <strain evidence="3">3775 SL(B) 10 (iv)</strain>
    </source>
</reference>
<dbReference type="PATRIC" id="fig|1339350.3.peg.4322"/>
<dbReference type="GeneID" id="79858536"/>
<evidence type="ECO:0000259" key="1">
    <source>
        <dbReference type="Pfam" id="PF14301"/>
    </source>
</evidence>
<evidence type="ECO:0000313" key="2">
    <source>
        <dbReference type="EMBL" id="KDS24769.1"/>
    </source>
</evidence>
<comment type="caution">
    <text evidence="2">The sequence shown here is derived from an EMBL/GenBank/DDBJ whole genome shotgun (WGS) entry which is preliminary data.</text>
</comment>
<dbReference type="AlphaFoldDB" id="A0A078QNG1"/>
<proteinExistence type="predicted"/>
<dbReference type="RefSeq" id="WP_004326022.1">
    <property type="nucleotide sequence ID" value="NZ_JNHI01000075.1"/>
</dbReference>
<dbReference type="Pfam" id="PF14301">
    <property type="entry name" value="DUF4376"/>
    <property type="match status" value="1"/>
</dbReference>
<gene>
    <name evidence="2" type="ORF">M097_4551</name>
</gene>
<evidence type="ECO:0000313" key="3">
    <source>
        <dbReference type="Proteomes" id="UP000028134"/>
    </source>
</evidence>
<accession>A0A078QNG1</accession>
<name>A0A078QNG1_PHOVU</name>
<organism evidence="2 3">
    <name type="scientific">Phocaeicola vulgatus str. 3775 SL</name>
    <name type="common">B</name>
    <name type="synonym">iv</name>
    <dbReference type="NCBI Taxonomy" id="1339350"/>
    <lineage>
        <taxon>Bacteria</taxon>
        <taxon>Pseudomonadati</taxon>
        <taxon>Bacteroidota</taxon>
        <taxon>Bacteroidia</taxon>
        <taxon>Bacteroidales</taxon>
        <taxon>Bacteroidaceae</taxon>
        <taxon>Phocaeicola</taxon>
    </lineage>
</organism>
<dbReference type="Proteomes" id="UP000028134">
    <property type="component" value="Unassembled WGS sequence"/>
</dbReference>
<protein>
    <recommendedName>
        <fullName evidence="1">DUF4376 domain-containing protein</fullName>
    </recommendedName>
</protein>